<proteinExistence type="predicted"/>
<reference evidence="2" key="2">
    <citation type="submission" date="2020-11" db="EMBL/GenBank/DDBJ databases">
        <authorList>
            <person name="McCartney M.A."/>
            <person name="Auch B."/>
            <person name="Kono T."/>
            <person name="Mallez S."/>
            <person name="Becker A."/>
            <person name="Gohl D.M."/>
            <person name="Silverstein K.A.T."/>
            <person name="Koren S."/>
            <person name="Bechman K.B."/>
            <person name="Herman A."/>
            <person name="Abrahante J.E."/>
            <person name="Garbe J."/>
        </authorList>
    </citation>
    <scope>NUCLEOTIDE SEQUENCE</scope>
    <source>
        <strain evidence="2">Duluth1</strain>
        <tissue evidence="2">Whole animal</tissue>
    </source>
</reference>
<reference evidence="2" key="1">
    <citation type="journal article" date="2019" name="bioRxiv">
        <title>The Genome of the Zebra Mussel, Dreissena polymorpha: A Resource for Invasive Species Research.</title>
        <authorList>
            <person name="McCartney M.A."/>
            <person name="Auch B."/>
            <person name="Kono T."/>
            <person name="Mallez S."/>
            <person name="Zhang Y."/>
            <person name="Obille A."/>
            <person name="Becker A."/>
            <person name="Abrahante J.E."/>
            <person name="Garbe J."/>
            <person name="Badalamenti J.P."/>
            <person name="Herman A."/>
            <person name="Mangelson H."/>
            <person name="Liachko I."/>
            <person name="Sullivan S."/>
            <person name="Sone E.D."/>
            <person name="Koren S."/>
            <person name="Silverstein K.A.T."/>
            <person name="Beckman K.B."/>
            <person name="Gohl D.M."/>
        </authorList>
    </citation>
    <scope>NUCLEOTIDE SEQUENCE</scope>
    <source>
        <strain evidence="2">Duluth1</strain>
        <tissue evidence="2">Whole animal</tissue>
    </source>
</reference>
<name>A0A9D4BET3_DREPO</name>
<dbReference type="Proteomes" id="UP000828390">
    <property type="component" value="Unassembled WGS sequence"/>
</dbReference>
<evidence type="ECO:0000313" key="2">
    <source>
        <dbReference type="EMBL" id="KAH3691134.1"/>
    </source>
</evidence>
<keyword evidence="3" id="KW-1185">Reference proteome</keyword>
<accession>A0A9D4BET3</accession>
<dbReference type="EMBL" id="JAIWYP010000044">
    <property type="protein sequence ID" value="KAH3691134.1"/>
    <property type="molecule type" value="Genomic_DNA"/>
</dbReference>
<dbReference type="AlphaFoldDB" id="A0A9D4BET3"/>
<keyword evidence="1" id="KW-0732">Signal</keyword>
<comment type="caution">
    <text evidence="2">The sequence shown here is derived from an EMBL/GenBank/DDBJ whole genome shotgun (WGS) entry which is preliminary data.</text>
</comment>
<evidence type="ECO:0000313" key="3">
    <source>
        <dbReference type="Proteomes" id="UP000828390"/>
    </source>
</evidence>
<gene>
    <name evidence="2" type="ORF">DPMN_194094</name>
</gene>
<sequence length="64" mass="6988">MMKILSVFCSLLFSNSTYHAEFSIIASVVEIDKAQASVVEIDKVQASVVRIDKAQASVIEIDKA</sequence>
<protein>
    <submittedName>
        <fullName evidence="2">Uncharacterized protein</fullName>
    </submittedName>
</protein>
<feature type="signal peptide" evidence="1">
    <location>
        <begin position="1"/>
        <end position="19"/>
    </location>
</feature>
<organism evidence="2 3">
    <name type="scientific">Dreissena polymorpha</name>
    <name type="common">Zebra mussel</name>
    <name type="synonym">Mytilus polymorpha</name>
    <dbReference type="NCBI Taxonomy" id="45954"/>
    <lineage>
        <taxon>Eukaryota</taxon>
        <taxon>Metazoa</taxon>
        <taxon>Spiralia</taxon>
        <taxon>Lophotrochozoa</taxon>
        <taxon>Mollusca</taxon>
        <taxon>Bivalvia</taxon>
        <taxon>Autobranchia</taxon>
        <taxon>Heteroconchia</taxon>
        <taxon>Euheterodonta</taxon>
        <taxon>Imparidentia</taxon>
        <taxon>Neoheterodontei</taxon>
        <taxon>Myida</taxon>
        <taxon>Dreissenoidea</taxon>
        <taxon>Dreissenidae</taxon>
        <taxon>Dreissena</taxon>
    </lineage>
</organism>
<feature type="chain" id="PRO_5039622608" evidence="1">
    <location>
        <begin position="20"/>
        <end position="64"/>
    </location>
</feature>
<evidence type="ECO:0000256" key="1">
    <source>
        <dbReference type="SAM" id="SignalP"/>
    </source>
</evidence>